<feature type="non-terminal residue" evidence="1">
    <location>
        <position position="133"/>
    </location>
</feature>
<protein>
    <submittedName>
        <fullName evidence="1">Uncharacterized protein</fullName>
    </submittedName>
</protein>
<dbReference type="AlphaFoldDB" id="X1B1E4"/>
<dbReference type="EMBL" id="BART01018450">
    <property type="protein sequence ID" value="GAG75167.1"/>
    <property type="molecule type" value="Genomic_DNA"/>
</dbReference>
<proteinExistence type="predicted"/>
<accession>X1B1E4</accession>
<organism evidence="1">
    <name type="scientific">marine sediment metagenome</name>
    <dbReference type="NCBI Taxonomy" id="412755"/>
    <lineage>
        <taxon>unclassified sequences</taxon>
        <taxon>metagenomes</taxon>
        <taxon>ecological metagenomes</taxon>
    </lineage>
</organism>
<gene>
    <name evidence="1" type="ORF">S01H4_34827</name>
</gene>
<name>X1B1E4_9ZZZZ</name>
<comment type="caution">
    <text evidence="1">The sequence shown here is derived from an EMBL/GenBank/DDBJ whole genome shotgun (WGS) entry which is preliminary data.</text>
</comment>
<sequence length="133" mass="15679">MEWQSEVKELYDNIVLRMPEMVRPVIKPQLFEKAEIKCEERRGKMVGEMDLIVALFEITPTAFQPTMIEDLKALNVNYNRYLSKIKADFKCTNDLEQMVKDFAKLCDITEVNFNENETRKVFNVFKKFFIGAP</sequence>
<reference evidence="1" key="1">
    <citation type="journal article" date="2014" name="Front. Microbiol.">
        <title>High frequency of phylogenetically diverse reductive dehalogenase-homologous genes in deep subseafloor sedimentary metagenomes.</title>
        <authorList>
            <person name="Kawai M."/>
            <person name="Futagami T."/>
            <person name="Toyoda A."/>
            <person name="Takaki Y."/>
            <person name="Nishi S."/>
            <person name="Hori S."/>
            <person name="Arai W."/>
            <person name="Tsubouchi T."/>
            <person name="Morono Y."/>
            <person name="Uchiyama I."/>
            <person name="Ito T."/>
            <person name="Fujiyama A."/>
            <person name="Inagaki F."/>
            <person name="Takami H."/>
        </authorList>
    </citation>
    <scope>NUCLEOTIDE SEQUENCE</scope>
    <source>
        <strain evidence="1">Expedition CK06-06</strain>
    </source>
</reference>
<evidence type="ECO:0000313" key="1">
    <source>
        <dbReference type="EMBL" id="GAG75167.1"/>
    </source>
</evidence>